<dbReference type="AlphaFoldDB" id="A0A0H5RFC4"/>
<feature type="transmembrane region" description="Helical" evidence="1">
    <location>
        <begin position="94"/>
        <end position="118"/>
    </location>
</feature>
<evidence type="ECO:0000313" key="2">
    <source>
        <dbReference type="EMBL" id="CRZ12870.1"/>
    </source>
</evidence>
<protein>
    <submittedName>
        <fullName evidence="2">Uncharacterized protein</fullName>
    </submittedName>
</protein>
<feature type="non-terminal residue" evidence="2">
    <location>
        <position position="120"/>
    </location>
</feature>
<feature type="transmembrane region" description="Helical" evidence="1">
    <location>
        <begin position="43"/>
        <end position="63"/>
    </location>
</feature>
<feature type="non-terminal residue" evidence="2">
    <location>
        <position position="1"/>
    </location>
</feature>
<proteinExistence type="predicted"/>
<evidence type="ECO:0000256" key="1">
    <source>
        <dbReference type="SAM" id="Phobius"/>
    </source>
</evidence>
<feature type="transmembrane region" description="Helical" evidence="1">
    <location>
        <begin position="15"/>
        <end position="36"/>
    </location>
</feature>
<accession>A0A0H5RFC4</accession>
<keyword evidence="1" id="KW-1133">Transmembrane helix</keyword>
<keyword evidence="1" id="KW-0812">Transmembrane</keyword>
<name>A0A0H5RFC4_9EUKA</name>
<organism evidence="2">
    <name type="scientific">Spongospora subterranea</name>
    <dbReference type="NCBI Taxonomy" id="70186"/>
    <lineage>
        <taxon>Eukaryota</taxon>
        <taxon>Sar</taxon>
        <taxon>Rhizaria</taxon>
        <taxon>Endomyxa</taxon>
        <taxon>Phytomyxea</taxon>
        <taxon>Plasmodiophorida</taxon>
        <taxon>Plasmodiophoridae</taxon>
        <taxon>Spongospora</taxon>
    </lineage>
</organism>
<dbReference type="EMBL" id="HACM01012428">
    <property type="protein sequence ID" value="CRZ12870.1"/>
    <property type="molecule type" value="Transcribed_RNA"/>
</dbReference>
<sequence length="120" mass="13520">IDPILCELWPCFEGAYIYTCFILYLNRVIFAFFSLNSPTRTRIYTFTMILHWIIVSGSGFILATGAPLADELLHDELQYSCRLARVRNGIMGHISFYVLFLIVIVSMIASCVALCIGLTG</sequence>
<keyword evidence="1" id="KW-0472">Membrane</keyword>
<reference evidence="2" key="1">
    <citation type="submission" date="2015-04" db="EMBL/GenBank/DDBJ databases">
        <title>The genome sequence of the plant pathogenic Rhizarian Plasmodiophora brassicae reveals insights in its biotrophic life cycle and the origin of chitin synthesis.</title>
        <authorList>
            <person name="Schwelm A."/>
            <person name="Fogelqvist J."/>
            <person name="Knaust A."/>
            <person name="Julke S."/>
            <person name="Lilja T."/>
            <person name="Dhandapani V."/>
            <person name="Bonilla-Rosso G."/>
            <person name="Karlsson M."/>
            <person name="Shevchenko A."/>
            <person name="Choi S.R."/>
            <person name="Kim H.G."/>
            <person name="Park J.Y."/>
            <person name="Lim Y.P."/>
            <person name="Ludwig-Muller J."/>
            <person name="Dixelius C."/>
        </authorList>
    </citation>
    <scope>NUCLEOTIDE SEQUENCE</scope>
    <source>
        <tissue evidence="2">Potato root galls</tissue>
    </source>
</reference>